<dbReference type="InterPro" id="IPR036291">
    <property type="entry name" value="NAD(P)-bd_dom_sf"/>
</dbReference>
<keyword evidence="2" id="KW-0560">Oxidoreductase</keyword>
<dbReference type="STRING" id="1848.SAMN05443637_13013"/>
<dbReference type="PRINTS" id="PR00081">
    <property type="entry name" value="GDHRDH"/>
</dbReference>
<protein>
    <submittedName>
        <fullName evidence="3">3alpha(Or 20beta)-hydroxysteroid dehydrogenase</fullName>
    </submittedName>
</protein>
<dbReference type="AlphaFoldDB" id="A0A1M7AUE6"/>
<gene>
    <name evidence="3" type="ORF">SAMN05443637_13013</name>
</gene>
<dbReference type="PRINTS" id="PR00080">
    <property type="entry name" value="SDRFAMILY"/>
</dbReference>
<organism evidence="3 4">
    <name type="scientific">Pseudonocardia thermophila</name>
    <dbReference type="NCBI Taxonomy" id="1848"/>
    <lineage>
        <taxon>Bacteria</taxon>
        <taxon>Bacillati</taxon>
        <taxon>Actinomycetota</taxon>
        <taxon>Actinomycetes</taxon>
        <taxon>Pseudonocardiales</taxon>
        <taxon>Pseudonocardiaceae</taxon>
        <taxon>Pseudonocardia</taxon>
    </lineage>
</organism>
<reference evidence="3 4" key="1">
    <citation type="submission" date="2016-11" db="EMBL/GenBank/DDBJ databases">
        <authorList>
            <person name="Jaros S."/>
            <person name="Januszkiewicz K."/>
            <person name="Wedrychowicz H."/>
        </authorList>
    </citation>
    <scope>NUCLEOTIDE SEQUENCE [LARGE SCALE GENOMIC DNA]</scope>
    <source>
        <strain evidence="3 4">DSM 43832</strain>
    </source>
</reference>
<comment type="similarity">
    <text evidence="1">Belongs to the short-chain dehydrogenases/reductases (SDR) family.</text>
</comment>
<keyword evidence="4" id="KW-1185">Reference proteome</keyword>
<dbReference type="InterPro" id="IPR020904">
    <property type="entry name" value="Sc_DH/Rdtase_CS"/>
</dbReference>
<dbReference type="Gene3D" id="3.40.50.720">
    <property type="entry name" value="NAD(P)-binding Rossmann-like Domain"/>
    <property type="match status" value="1"/>
</dbReference>
<dbReference type="PROSITE" id="PS00061">
    <property type="entry name" value="ADH_SHORT"/>
    <property type="match status" value="1"/>
</dbReference>
<dbReference type="EMBL" id="FRAP01000030">
    <property type="protein sequence ID" value="SHL46335.1"/>
    <property type="molecule type" value="Genomic_DNA"/>
</dbReference>
<dbReference type="RefSeq" id="WP_073460370.1">
    <property type="nucleotide sequence ID" value="NZ_CALGVN010000041.1"/>
</dbReference>
<dbReference type="InterPro" id="IPR002347">
    <property type="entry name" value="SDR_fam"/>
</dbReference>
<sequence>MSGSTGTLPRPGVTLEGKVAIVTGGARGMGEAHVRTFLHLGARVAIADVLQDEGKSLADELGPAAAFFELDVSDPAQWAEVTRAVAERWGPATVLVNNAGVPGPKCSIAELAPEDYLRVVAVDQHGTFFGMRAVIPGMVEAGGGSIVNISSVAGFAHVRHVPNAAYTAAKAAVRGLTRAAAIEYGPAGIRVNCVLPGPVATPMMLRGTPEEAQERVRRIGDSVPLLRCAEPSEVAQLVAFLASDASAYITGADHFIDGGQAAGW</sequence>
<dbReference type="Proteomes" id="UP000184363">
    <property type="component" value="Unassembled WGS sequence"/>
</dbReference>
<name>A0A1M7AUE6_PSETH</name>
<proteinExistence type="inferred from homology"/>
<evidence type="ECO:0000256" key="1">
    <source>
        <dbReference type="ARBA" id="ARBA00006484"/>
    </source>
</evidence>
<evidence type="ECO:0000313" key="3">
    <source>
        <dbReference type="EMBL" id="SHL46335.1"/>
    </source>
</evidence>
<dbReference type="Pfam" id="PF13561">
    <property type="entry name" value="adh_short_C2"/>
    <property type="match status" value="1"/>
</dbReference>
<dbReference type="OrthoDB" id="3542748at2"/>
<dbReference type="PANTHER" id="PTHR42760:SF133">
    <property type="entry name" value="3-OXOACYL-[ACYL-CARRIER-PROTEIN] REDUCTASE"/>
    <property type="match status" value="1"/>
</dbReference>
<dbReference type="FunFam" id="3.40.50.720:FF:000084">
    <property type="entry name" value="Short-chain dehydrogenase reductase"/>
    <property type="match status" value="1"/>
</dbReference>
<dbReference type="SUPFAM" id="SSF51735">
    <property type="entry name" value="NAD(P)-binding Rossmann-fold domains"/>
    <property type="match status" value="1"/>
</dbReference>
<evidence type="ECO:0000313" key="4">
    <source>
        <dbReference type="Proteomes" id="UP000184363"/>
    </source>
</evidence>
<dbReference type="GO" id="GO:0016616">
    <property type="term" value="F:oxidoreductase activity, acting on the CH-OH group of donors, NAD or NADP as acceptor"/>
    <property type="evidence" value="ECO:0007669"/>
    <property type="project" value="TreeGrafter"/>
</dbReference>
<dbReference type="PANTHER" id="PTHR42760">
    <property type="entry name" value="SHORT-CHAIN DEHYDROGENASES/REDUCTASES FAMILY MEMBER"/>
    <property type="match status" value="1"/>
</dbReference>
<accession>A0A1M7AUE6</accession>
<evidence type="ECO:0000256" key="2">
    <source>
        <dbReference type="ARBA" id="ARBA00023002"/>
    </source>
</evidence>
<dbReference type="NCBIfam" id="NF005559">
    <property type="entry name" value="PRK07231.1"/>
    <property type="match status" value="1"/>
</dbReference>